<sequence>MALKPEDPSGGFQHGEVVAFINDKMARHTKGPEFYLENVSLSWGQVEDKLRAIVEDSELPSEAKEACAWSSLALAVRFALRQEQLQGLRVQWLHEFSKLHRSAARRLSAEVKELQEKQKMEREEAVFHLRQTQTQLAQLQKELKLLRMKLLRVEEEEAAAATGAAGGEKEQDAEEAVPTEAAQEPGGDLQLLGAMEQKNYTSGGQGGEDLRSVETAMTYLSETLNLPSTSSQEFLPVQLPDSFTYSYECPFSPFPDTSPPAAVAPAAPQMPRYWGASDVTLWSDVGAQGIDPRDLQRDWRHSRPYQRRQVFRRPGGWNCSWCSTVNFSRREVCCHCGRGIWLQNPQ</sequence>
<keyword evidence="6" id="KW-0175">Coiled coil</keyword>
<dbReference type="InterPro" id="IPR001876">
    <property type="entry name" value="Znf_RanBP2"/>
</dbReference>
<keyword evidence="2" id="KW-0479">Metal-binding</keyword>
<proteinExistence type="inferred from homology"/>
<evidence type="ECO:0000256" key="5">
    <source>
        <dbReference type="PROSITE-ProRule" id="PRU00322"/>
    </source>
</evidence>
<evidence type="ECO:0000256" key="6">
    <source>
        <dbReference type="SAM" id="Coils"/>
    </source>
</evidence>
<keyword evidence="3 5" id="KW-0863">Zinc-finger</keyword>
<protein>
    <submittedName>
        <fullName evidence="10">Testis-expressed sequence 13A protein</fullName>
    </submittedName>
</protein>
<dbReference type="GeneID" id="103598445"/>
<gene>
    <name evidence="10" type="primary">TEX13A</name>
</gene>
<dbReference type="PANTHER" id="PTHR23111:SF64">
    <property type="entry name" value="TESTIS-EXPRESSED PROTEIN 13A"/>
    <property type="match status" value="1"/>
</dbReference>
<dbReference type="RefSeq" id="XP_008580657.1">
    <property type="nucleotide sequence ID" value="XM_008582435.1"/>
</dbReference>
<evidence type="ECO:0000256" key="7">
    <source>
        <dbReference type="SAM" id="MobiDB-lite"/>
    </source>
</evidence>
<accession>A0ABM0RJ66</accession>
<keyword evidence="4" id="KW-0862">Zinc</keyword>
<evidence type="ECO:0000256" key="3">
    <source>
        <dbReference type="ARBA" id="ARBA00022771"/>
    </source>
</evidence>
<dbReference type="PROSITE" id="PS01358">
    <property type="entry name" value="ZF_RANBP2_1"/>
    <property type="match status" value="1"/>
</dbReference>
<keyword evidence="9" id="KW-1185">Reference proteome</keyword>
<dbReference type="InterPro" id="IPR028193">
    <property type="entry name" value="TEX13A-D_N"/>
</dbReference>
<dbReference type="PANTHER" id="PTHR23111">
    <property type="entry name" value="ZINC FINGER PROTEIN"/>
    <property type="match status" value="1"/>
</dbReference>
<evidence type="ECO:0000256" key="2">
    <source>
        <dbReference type="ARBA" id="ARBA00022723"/>
    </source>
</evidence>
<dbReference type="Pfam" id="PF15186">
    <property type="entry name" value="TEX13"/>
    <property type="match status" value="1"/>
</dbReference>
<feature type="region of interest" description="Disordered" evidence="7">
    <location>
        <begin position="160"/>
        <end position="184"/>
    </location>
</feature>
<feature type="domain" description="RanBP2-type" evidence="8">
    <location>
        <begin position="313"/>
        <end position="337"/>
    </location>
</feature>
<evidence type="ECO:0000259" key="8">
    <source>
        <dbReference type="PROSITE" id="PS50199"/>
    </source>
</evidence>
<name>A0ABM0RJ66_GALVR</name>
<dbReference type="PROSITE" id="PS50199">
    <property type="entry name" value="ZF_RANBP2_2"/>
    <property type="match status" value="1"/>
</dbReference>
<feature type="coiled-coil region" evidence="6">
    <location>
        <begin position="97"/>
        <end position="156"/>
    </location>
</feature>
<evidence type="ECO:0000313" key="9">
    <source>
        <dbReference type="Proteomes" id="UP000694923"/>
    </source>
</evidence>
<comment type="similarity">
    <text evidence="1">Belongs to the TEX13 family.</text>
</comment>
<dbReference type="Proteomes" id="UP000694923">
    <property type="component" value="Unplaced"/>
</dbReference>
<reference evidence="10" key="1">
    <citation type="submission" date="2025-08" db="UniProtKB">
        <authorList>
            <consortium name="RefSeq"/>
        </authorList>
    </citation>
    <scope>IDENTIFICATION</scope>
</reference>
<evidence type="ECO:0000256" key="1">
    <source>
        <dbReference type="ARBA" id="ARBA00008287"/>
    </source>
</evidence>
<organism evidence="9 10">
    <name type="scientific">Galeopterus variegatus</name>
    <name type="common">Malayan flying lemur</name>
    <name type="synonym">Cynocephalus variegatus</name>
    <dbReference type="NCBI Taxonomy" id="482537"/>
    <lineage>
        <taxon>Eukaryota</taxon>
        <taxon>Metazoa</taxon>
        <taxon>Chordata</taxon>
        <taxon>Craniata</taxon>
        <taxon>Vertebrata</taxon>
        <taxon>Euteleostomi</taxon>
        <taxon>Mammalia</taxon>
        <taxon>Eutheria</taxon>
        <taxon>Euarchontoglires</taxon>
        <taxon>Dermoptera</taxon>
        <taxon>Cynocephalidae</taxon>
        <taxon>Galeopterus</taxon>
    </lineage>
</organism>
<evidence type="ECO:0000313" key="10">
    <source>
        <dbReference type="RefSeq" id="XP_008580657.1"/>
    </source>
</evidence>
<evidence type="ECO:0000256" key="4">
    <source>
        <dbReference type="ARBA" id="ARBA00022833"/>
    </source>
</evidence>